<feature type="region of interest" description="Disordered" evidence="1">
    <location>
        <begin position="112"/>
        <end position="167"/>
    </location>
</feature>
<evidence type="ECO:0000313" key="2">
    <source>
        <dbReference type="EMBL" id="KAJ8357670.1"/>
    </source>
</evidence>
<feature type="compositionally biased region" description="Polar residues" evidence="1">
    <location>
        <begin position="122"/>
        <end position="136"/>
    </location>
</feature>
<evidence type="ECO:0000256" key="1">
    <source>
        <dbReference type="SAM" id="MobiDB-lite"/>
    </source>
</evidence>
<feature type="compositionally biased region" description="Basic and acidic residues" evidence="1">
    <location>
        <begin position="157"/>
        <end position="167"/>
    </location>
</feature>
<dbReference type="Proteomes" id="UP001152622">
    <property type="component" value="Chromosome 6"/>
</dbReference>
<dbReference type="EMBL" id="JAINUF010000006">
    <property type="protein sequence ID" value="KAJ8357670.1"/>
    <property type="molecule type" value="Genomic_DNA"/>
</dbReference>
<name>A0A9Q1IYQ3_SYNKA</name>
<proteinExistence type="predicted"/>
<gene>
    <name evidence="2" type="ORF">SKAU_G00204640</name>
</gene>
<sequence length="167" mass="18056">MAEWVTWHKVPAPATGREERTPKLSVSLFLQEDPNTLSVSLSICTIWPLYSPTHPGTLPANQRLAPPSPKPLTSNQQWRLGGVLYLGRPPPFSICSSSNTVKRGILGRAASAKPALPPAQNPTPHSAISGPQTRASNGPGPFVRHRADRSFSPALLEPRHDGRNPVK</sequence>
<organism evidence="2 3">
    <name type="scientific">Synaphobranchus kaupii</name>
    <name type="common">Kaup's arrowtooth eel</name>
    <dbReference type="NCBI Taxonomy" id="118154"/>
    <lineage>
        <taxon>Eukaryota</taxon>
        <taxon>Metazoa</taxon>
        <taxon>Chordata</taxon>
        <taxon>Craniata</taxon>
        <taxon>Vertebrata</taxon>
        <taxon>Euteleostomi</taxon>
        <taxon>Actinopterygii</taxon>
        <taxon>Neopterygii</taxon>
        <taxon>Teleostei</taxon>
        <taxon>Anguilliformes</taxon>
        <taxon>Synaphobranchidae</taxon>
        <taxon>Synaphobranchus</taxon>
    </lineage>
</organism>
<reference evidence="2" key="1">
    <citation type="journal article" date="2023" name="Science">
        <title>Genome structures resolve the early diversification of teleost fishes.</title>
        <authorList>
            <person name="Parey E."/>
            <person name="Louis A."/>
            <person name="Montfort J."/>
            <person name="Bouchez O."/>
            <person name="Roques C."/>
            <person name="Iampietro C."/>
            <person name="Lluch J."/>
            <person name="Castinel A."/>
            <person name="Donnadieu C."/>
            <person name="Desvignes T."/>
            <person name="Floi Bucao C."/>
            <person name="Jouanno E."/>
            <person name="Wen M."/>
            <person name="Mejri S."/>
            <person name="Dirks R."/>
            <person name="Jansen H."/>
            <person name="Henkel C."/>
            <person name="Chen W.J."/>
            <person name="Zahm M."/>
            <person name="Cabau C."/>
            <person name="Klopp C."/>
            <person name="Thompson A.W."/>
            <person name="Robinson-Rechavi M."/>
            <person name="Braasch I."/>
            <person name="Lecointre G."/>
            <person name="Bobe J."/>
            <person name="Postlethwait J.H."/>
            <person name="Berthelot C."/>
            <person name="Roest Crollius H."/>
            <person name="Guiguen Y."/>
        </authorList>
    </citation>
    <scope>NUCLEOTIDE SEQUENCE</scope>
    <source>
        <strain evidence="2">WJC10195</strain>
    </source>
</reference>
<keyword evidence="3" id="KW-1185">Reference proteome</keyword>
<comment type="caution">
    <text evidence="2">The sequence shown here is derived from an EMBL/GenBank/DDBJ whole genome shotgun (WGS) entry which is preliminary data.</text>
</comment>
<dbReference type="AlphaFoldDB" id="A0A9Q1IYQ3"/>
<accession>A0A9Q1IYQ3</accession>
<protein>
    <submittedName>
        <fullName evidence="2">Uncharacterized protein</fullName>
    </submittedName>
</protein>
<evidence type="ECO:0000313" key="3">
    <source>
        <dbReference type="Proteomes" id="UP001152622"/>
    </source>
</evidence>